<dbReference type="InterPro" id="IPR041711">
    <property type="entry name" value="Met-tRNA-FMT_N"/>
</dbReference>
<dbReference type="Gene3D" id="3.40.50.170">
    <property type="entry name" value="Formyl transferase, N-terminal domain"/>
    <property type="match status" value="1"/>
</dbReference>
<feature type="domain" description="Formyl transferase N-terminal" evidence="9">
    <location>
        <begin position="12"/>
        <end position="186"/>
    </location>
</feature>
<dbReference type="InterPro" id="IPR037022">
    <property type="entry name" value="Formyl_trans_C_sf"/>
</dbReference>
<dbReference type="RefSeq" id="WP_162331972.1">
    <property type="nucleotide sequence ID" value="NZ_CP048113.1"/>
</dbReference>
<evidence type="ECO:0000256" key="7">
    <source>
        <dbReference type="ARBA" id="ARBA00048558"/>
    </source>
</evidence>
<evidence type="ECO:0000259" key="10">
    <source>
        <dbReference type="Pfam" id="PF02911"/>
    </source>
</evidence>
<dbReference type="InterPro" id="IPR002376">
    <property type="entry name" value="Formyl_transf_N"/>
</dbReference>
<comment type="catalytic activity">
    <reaction evidence="7 8">
        <text>L-methionyl-tRNA(fMet) + (6R)-10-formyltetrahydrofolate = N-formyl-L-methionyl-tRNA(fMet) + (6S)-5,6,7,8-tetrahydrofolate + H(+)</text>
        <dbReference type="Rhea" id="RHEA:24380"/>
        <dbReference type="Rhea" id="RHEA-COMP:9952"/>
        <dbReference type="Rhea" id="RHEA-COMP:9953"/>
        <dbReference type="ChEBI" id="CHEBI:15378"/>
        <dbReference type="ChEBI" id="CHEBI:57453"/>
        <dbReference type="ChEBI" id="CHEBI:78530"/>
        <dbReference type="ChEBI" id="CHEBI:78844"/>
        <dbReference type="ChEBI" id="CHEBI:195366"/>
        <dbReference type="EC" id="2.1.2.9"/>
    </reaction>
</comment>
<reference evidence="11 12" key="1">
    <citation type="submission" date="2020-01" db="EMBL/GenBank/DDBJ databases">
        <title>Complete genome sequence of Chitinophaga sp. H33E-04 isolated from quinoa roots.</title>
        <authorList>
            <person name="Weon H.-Y."/>
            <person name="Lee S.A."/>
        </authorList>
    </citation>
    <scope>NUCLEOTIDE SEQUENCE [LARGE SCALE GENOMIC DNA]</scope>
    <source>
        <strain evidence="11 12">H33E-04</strain>
    </source>
</reference>
<dbReference type="InterPro" id="IPR036477">
    <property type="entry name" value="Formyl_transf_N_sf"/>
</dbReference>
<dbReference type="SUPFAM" id="SSF53328">
    <property type="entry name" value="Formyltransferase"/>
    <property type="match status" value="1"/>
</dbReference>
<dbReference type="SUPFAM" id="SSF50486">
    <property type="entry name" value="FMT C-terminal domain-like"/>
    <property type="match status" value="1"/>
</dbReference>
<dbReference type="CDD" id="cd08646">
    <property type="entry name" value="FMT_core_Met-tRNA-FMT_N"/>
    <property type="match status" value="1"/>
</dbReference>
<proteinExistence type="inferred from homology"/>
<evidence type="ECO:0000256" key="2">
    <source>
        <dbReference type="ARBA" id="ARBA00010699"/>
    </source>
</evidence>
<keyword evidence="5 8" id="KW-0808">Transferase</keyword>
<evidence type="ECO:0000256" key="8">
    <source>
        <dbReference type="HAMAP-Rule" id="MF_00182"/>
    </source>
</evidence>
<feature type="binding site" evidence="8">
    <location>
        <begin position="118"/>
        <end position="121"/>
    </location>
    <ligand>
        <name>(6S)-5,6,7,8-tetrahydrofolate</name>
        <dbReference type="ChEBI" id="CHEBI:57453"/>
    </ligand>
</feature>
<dbReference type="HAMAP" id="MF_00182">
    <property type="entry name" value="Formyl_trans"/>
    <property type="match status" value="1"/>
</dbReference>
<name>A0A6B9ZD34_9BACT</name>
<dbReference type="PANTHER" id="PTHR11138">
    <property type="entry name" value="METHIONYL-TRNA FORMYLTRANSFERASE"/>
    <property type="match status" value="1"/>
</dbReference>
<dbReference type="InterPro" id="IPR044135">
    <property type="entry name" value="Met-tRNA-FMT_C"/>
</dbReference>
<evidence type="ECO:0000256" key="4">
    <source>
        <dbReference type="ARBA" id="ARBA00016014"/>
    </source>
</evidence>
<comment type="similarity">
    <text evidence="2 8">Belongs to the Fmt family.</text>
</comment>
<evidence type="ECO:0000313" key="11">
    <source>
        <dbReference type="EMBL" id="QHS60280.1"/>
    </source>
</evidence>
<comment type="function">
    <text evidence="1 8">Attaches a formyl group to the free amino group of methionyl-tRNA(fMet). The formyl group appears to play a dual role in the initiator identity of N-formylmethionyl-tRNA by promoting its recognition by IF2 and preventing the misappropriation of this tRNA by the elongation apparatus.</text>
</comment>
<evidence type="ECO:0000259" key="9">
    <source>
        <dbReference type="Pfam" id="PF00551"/>
    </source>
</evidence>
<feature type="domain" description="Formyl transferase C-terminal" evidence="10">
    <location>
        <begin position="215"/>
        <end position="312"/>
    </location>
</feature>
<dbReference type="InterPro" id="IPR005793">
    <property type="entry name" value="Formyl_trans_C"/>
</dbReference>
<evidence type="ECO:0000256" key="5">
    <source>
        <dbReference type="ARBA" id="ARBA00022679"/>
    </source>
</evidence>
<dbReference type="Pfam" id="PF02911">
    <property type="entry name" value="Formyl_trans_C"/>
    <property type="match status" value="1"/>
</dbReference>
<keyword evidence="12" id="KW-1185">Reference proteome</keyword>
<dbReference type="EC" id="2.1.2.9" evidence="3 8"/>
<protein>
    <recommendedName>
        <fullName evidence="4 8">Methionyl-tRNA formyltransferase</fullName>
        <ecNumber evidence="3 8">2.1.2.9</ecNumber>
    </recommendedName>
</protein>
<dbReference type="PANTHER" id="PTHR11138:SF5">
    <property type="entry name" value="METHIONYL-TRNA FORMYLTRANSFERASE, MITOCHONDRIAL"/>
    <property type="match status" value="1"/>
</dbReference>
<dbReference type="InterPro" id="IPR005794">
    <property type="entry name" value="Fmt"/>
</dbReference>
<accession>A0A6B9ZD34</accession>
<dbReference type="AlphaFoldDB" id="A0A6B9ZD34"/>
<dbReference type="Gene3D" id="3.10.25.10">
    <property type="entry name" value="Formyl transferase, C-terminal domain"/>
    <property type="match status" value="1"/>
</dbReference>
<dbReference type="KEGG" id="chih:GWR21_11905"/>
<dbReference type="GO" id="GO:0004479">
    <property type="term" value="F:methionyl-tRNA formyltransferase activity"/>
    <property type="evidence" value="ECO:0007669"/>
    <property type="project" value="UniProtKB-UniRule"/>
</dbReference>
<organism evidence="11 12">
    <name type="scientific">Chitinophaga agri</name>
    <dbReference type="NCBI Taxonomy" id="2703787"/>
    <lineage>
        <taxon>Bacteria</taxon>
        <taxon>Pseudomonadati</taxon>
        <taxon>Bacteroidota</taxon>
        <taxon>Chitinophagia</taxon>
        <taxon>Chitinophagales</taxon>
        <taxon>Chitinophagaceae</taxon>
        <taxon>Chitinophaga</taxon>
    </lineage>
</organism>
<dbReference type="Proteomes" id="UP000476411">
    <property type="component" value="Chromosome"/>
</dbReference>
<evidence type="ECO:0000256" key="6">
    <source>
        <dbReference type="ARBA" id="ARBA00022917"/>
    </source>
</evidence>
<evidence type="ECO:0000256" key="3">
    <source>
        <dbReference type="ARBA" id="ARBA00012261"/>
    </source>
</evidence>
<gene>
    <name evidence="8" type="primary">fmt</name>
    <name evidence="11" type="ORF">GWR21_11905</name>
</gene>
<dbReference type="CDD" id="cd08704">
    <property type="entry name" value="Met_tRNA_FMT_C"/>
    <property type="match status" value="1"/>
</dbReference>
<dbReference type="EMBL" id="CP048113">
    <property type="protein sequence ID" value="QHS60280.1"/>
    <property type="molecule type" value="Genomic_DNA"/>
</dbReference>
<dbReference type="Pfam" id="PF00551">
    <property type="entry name" value="Formyl_trans_N"/>
    <property type="match status" value="1"/>
</dbReference>
<dbReference type="InterPro" id="IPR011034">
    <property type="entry name" value="Formyl_transferase-like_C_sf"/>
</dbReference>
<keyword evidence="6 8" id="KW-0648">Protein biosynthesis</keyword>
<dbReference type="NCBIfam" id="TIGR00460">
    <property type="entry name" value="fmt"/>
    <property type="match status" value="1"/>
</dbReference>
<evidence type="ECO:0000313" key="12">
    <source>
        <dbReference type="Proteomes" id="UP000476411"/>
    </source>
</evidence>
<dbReference type="GO" id="GO:0005829">
    <property type="term" value="C:cytosol"/>
    <property type="evidence" value="ECO:0007669"/>
    <property type="project" value="TreeGrafter"/>
</dbReference>
<sequence length="315" mass="34761">MQSELKDQQNLRIIFMGTPDFAVASLDILVQNGFNVVAVVTAPDKPAGRGLQLQQSAVKQYAVANNLPVLQPEKLKNPAFLEELQALKADLQVVVAFRMLPELVWNMPPLGTINVHASLLPNYRGAAPINWAIINGEKESGVTTFKLQHEIDTGDILFNQSVVIRDDETAGELHDDLMITGARLLLKTVQALASGTARETPQADIKAEDIKHAPKIFKETCQINWEQPIEQIYNLVRGLSPYPTAWTTLGGKILKIYKATREHTAPSVAPGEVVSDNKTYLKIAAPDGYLAVQEVQLEGKKKMDVESFLRGYKVN</sequence>
<evidence type="ECO:0000256" key="1">
    <source>
        <dbReference type="ARBA" id="ARBA00002606"/>
    </source>
</evidence>